<name>A0A251TPR5_HELAN</name>
<organism evidence="2 3">
    <name type="scientific">Helianthus annuus</name>
    <name type="common">Common sunflower</name>
    <dbReference type="NCBI Taxonomy" id="4232"/>
    <lineage>
        <taxon>Eukaryota</taxon>
        <taxon>Viridiplantae</taxon>
        <taxon>Streptophyta</taxon>
        <taxon>Embryophyta</taxon>
        <taxon>Tracheophyta</taxon>
        <taxon>Spermatophyta</taxon>
        <taxon>Magnoliopsida</taxon>
        <taxon>eudicotyledons</taxon>
        <taxon>Gunneridae</taxon>
        <taxon>Pentapetalae</taxon>
        <taxon>asterids</taxon>
        <taxon>campanulids</taxon>
        <taxon>Asterales</taxon>
        <taxon>Asteraceae</taxon>
        <taxon>Asteroideae</taxon>
        <taxon>Heliantheae alliance</taxon>
        <taxon>Heliantheae</taxon>
        <taxon>Helianthus</taxon>
    </lineage>
</organism>
<dbReference type="Proteomes" id="UP000215914">
    <property type="component" value="Chromosome 10"/>
</dbReference>
<accession>A0A251TPR5</accession>
<dbReference type="InParanoid" id="A0A251TPR5"/>
<gene>
    <name evidence="2" type="ORF">HannXRQ_Chr10g0316801</name>
    <name evidence="1" type="ORF">HanXRQr2_Chr10g0463311</name>
</gene>
<evidence type="ECO:0000313" key="2">
    <source>
        <dbReference type="EMBL" id="OTG13090.1"/>
    </source>
</evidence>
<protein>
    <submittedName>
        <fullName evidence="2">Putative zinc finger, RING/FYVE/PHD-type</fullName>
    </submittedName>
    <submittedName>
        <fullName evidence="1">Transcription factor C2H2 family</fullName>
    </submittedName>
</protein>
<dbReference type="OMA" id="ACMKENC"/>
<reference evidence="1 3" key="1">
    <citation type="journal article" date="2017" name="Nature">
        <title>The sunflower genome provides insights into oil metabolism, flowering and Asterid evolution.</title>
        <authorList>
            <person name="Badouin H."/>
            <person name="Gouzy J."/>
            <person name="Grassa C.J."/>
            <person name="Murat F."/>
            <person name="Staton S.E."/>
            <person name="Cottret L."/>
            <person name="Lelandais-Briere C."/>
            <person name="Owens G.L."/>
            <person name="Carrere S."/>
            <person name="Mayjonade B."/>
            <person name="Legrand L."/>
            <person name="Gill N."/>
            <person name="Kane N.C."/>
            <person name="Bowers J.E."/>
            <person name="Hubner S."/>
            <person name="Bellec A."/>
            <person name="Berard A."/>
            <person name="Berges H."/>
            <person name="Blanchet N."/>
            <person name="Boniface M.C."/>
            <person name="Brunel D."/>
            <person name="Catrice O."/>
            <person name="Chaidir N."/>
            <person name="Claudel C."/>
            <person name="Donnadieu C."/>
            <person name="Faraut T."/>
            <person name="Fievet G."/>
            <person name="Helmstetter N."/>
            <person name="King M."/>
            <person name="Knapp S.J."/>
            <person name="Lai Z."/>
            <person name="Le Paslier M.C."/>
            <person name="Lippi Y."/>
            <person name="Lorenzon L."/>
            <person name="Mandel J.R."/>
            <person name="Marage G."/>
            <person name="Marchand G."/>
            <person name="Marquand E."/>
            <person name="Bret-Mestries E."/>
            <person name="Morien E."/>
            <person name="Nambeesan S."/>
            <person name="Nguyen T."/>
            <person name="Pegot-Espagnet P."/>
            <person name="Pouilly N."/>
            <person name="Raftis F."/>
            <person name="Sallet E."/>
            <person name="Schiex T."/>
            <person name="Thomas J."/>
            <person name="Vandecasteele C."/>
            <person name="Vares D."/>
            <person name="Vear F."/>
            <person name="Vautrin S."/>
            <person name="Crespi M."/>
            <person name="Mangin B."/>
            <person name="Burke J.M."/>
            <person name="Salse J."/>
            <person name="Munos S."/>
            <person name="Vincourt P."/>
            <person name="Rieseberg L.H."/>
            <person name="Langlade N.B."/>
        </authorList>
    </citation>
    <scope>NUCLEOTIDE SEQUENCE [LARGE SCALE GENOMIC DNA]</scope>
    <source>
        <strain evidence="3">cv. SF193</strain>
        <tissue evidence="1">Leaves</tissue>
    </source>
</reference>
<dbReference type="EMBL" id="MNCJ02000325">
    <property type="protein sequence ID" value="KAF5788373.1"/>
    <property type="molecule type" value="Genomic_DNA"/>
</dbReference>
<evidence type="ECO:0000313" key="3">
    <source>
        <dbReference type="Proteomes" id="UP000215914"/>
    </source>
</evidence>
<proteinExistence type="predicted"/>
<dbReference type="PANTHER" id="PTHR31197:SF42">
    <property type="entry name" value="ZINC FINGER, RING_FYVE_PHD-TYPE-RELATED"/>
    <property type="match status" value="1"/>
</dbReference>
<dbReference type="AlphaFoldDB" id="A0A251TPR5"/>
<reference evidence="1" key="3">
    <citation type="submission" date="2020-06" db="EMBL/GenBank/DDBJ databases">
        <title>Helianthus annuus Genome sequencing and assembly Release 2.</title>
        <authorList>
            <person name="Gouzy J."/>
            <person name="Langlade N."/>
            <person name="Munos S."/>
        </authorList>
    </citation>
    <scope>NUCLEOTIDE SEQUENCE</scope>
    <source>
        <tissue evidence="1">Leaves</tissue>
    </source>
</reference>
<dbReference type="GO" id="GO:0003700">
    <property type="term" value="F:DNA-binding transcription factor activity"/>
    <property type="evidence" value="ECO:0000318"/>
    <property type="project" value="GO_Central"/>
</dbReference>
<dbReference type="EMBL" id="CM007899">
    <property type="protein sequence ID" value="OTG13090.1"/>
    <property type="molecule type" value="Genomic_DNA"/>
</dbReference>
<evidence type="ECO:0000313" key="1">
    <source>
        <dbReference type="EMBL" id="KAF5788373.1"/>
    </source>
</evidence>
<dbReference type="Pfam" id="PF07800">
    <property type="entry name" value="DUF1644"/>
    <property type="match status" value="2"/>
</dbReference>
<dbReference type="InterPro" id="IPR013083">
    <property type="entry name" value="Znf_RING/FYVE/PHD"/>
</dbReference>
<keyword evidence="3" id="KW-1185">Reference proteome</keyword>
<dbReference type="PANTHER" id="PTHR31197">
    <property type="entry name" value="OS01G0612600 PROTEIN"/>
    <property type="match status" value="1"/>
</dbReference>
<dbReference type="Gene3D" id="3.30.40.10">
    <property type="entry name" value="Zinc/RING finger domain, C3HC4 (zinc finger)"/>
    <property type="match status" value="1"/>
</dbReference>
<dbReference type="Gramene" id="mRNA:HanXRQr2_Chr10g0463311">
    <property type="protein sequence ID" value="CDS:HanXRQr2_Chr10g0463311.1"/>
    <property type="gene ID" value="HanXRQr2_Chr10g0463311"/>
</dbReference>
<reference evidence="2" key="2">
    <citation type="submission" date="2017-02" db="EMBL/GenBank/DDBJ databases">
        <title>Sunflower complete genome.</title>
        <authorList>
            <person name="Langlade N."/>
            <person name="Munos S."/>
        </authorList>
    </citation>
    <scope>NUCLEOTIDE SEQUENCE [LARGE SCALE GENOMIC DNA]</scope>
    <source>
        <tissue evidence="2">Leaves</tissue>
    </source>
</reference>
<dbReference type="GO" id="GO:0005634">
    <property type="term" value="C:nucleus"/>
    <property type="evidence" value="ECO:0000318"/>
    <property type="project" value="GO_Central"/>
</dbReference>
<dbReference type="InterPro" id="IPR012866">
    <property type="entry name" value="DUF1644"/>
</dbReference>
<sequence length="166" mass="19131">MSQKTEEKLFEEWEAVRCPICMEPPHEAILLLCSSHQKGCRAYICDNSQSNCFGRFTRSLIINEQDPSKKLVCPLCRGEVSDWATDEPARRFMNNKPRSCTNESCEFLGTYIEILEHKNLVHTRVSHVDPQMLQKLSALKDCVNQIESTRREGDDNLRRLILGSRS</sequence>